<feature type="compositionally biased region" description="Low complexity" evidence="1">
    <location>
        <begin position="126"/>
        <end position="136"/>
    </location>
</feature>
<name>A0A7C2PHK4_9PLAN</name>
<organism evidence="3">
    <name type="scientific">Schlesneria paludicola</name>
    <dbReference type="NCBI Taxonomy" id="360056"/>
    <lineage>
        <taxon>Bacteria</taxon>
        <taxon>Pseudomonadati</taxon>
        <taxon>Planctomycetota</taxon>
        <taxon>Planctomycetia</taxon>
        <taxon>Planctomycetales</taxon>
        <taxon>Planctomycetaceae</taxon>
        <taxon>Schlesneria</taxon>
    </lineage>
</organism>
<gene>
    <name evidence="3" type="ORF">ENQ76_10365</name>
</gene>
<reference evidence="3" key="1">
    <citation type="journal article" date="2020" name="mSystems">
        <title>Genome- and Community-Level Interaction Insights into Carbon Utilization and Element Cycling Functions of Hydrothermarchaeota in Hydrothermal Sediment.</title>
        <authorList>
            <person name="Zhou Z."/>
            <person name="Liu Y."/>
            <person name="Xu W."/>
            <person name="Pan J."/>
            <person name="Luo Z.H."/>
            <person name="Li M."/>
        </authorList>
    </citation>
    <scope>NUCLEOTIDE SEQUENCE [LARGE SCALE GENOMIC DNA]</scope>
    <source>
        <strain evidence="3">SpSt-339</strain>
    </source>
</reference>
<keyword evidence="2" id="KW-0732">Signal</keyword>
<feature type="region of interest" description="Disordered" evidence="1">
    <location>
        <begin position="108"/>
        <end position="176"/>
    </location>
</feature>
<feature type="signal peptide" evidence="2">
    <location>
        <begin position="1"/>
        <end position="20"/>
    </location>
</feature>
<feature type="chain" id="PRO_5027713838" evidence="2">
    <location>
        <begin position="21"/>
        <end position="176"/>
    </location>
</feature>
<dbReference type="EMBL" id="DSOK01000293">
    <property type="protein sequence ID" value="HEN15857.1"/>
    <property type="molecule type" value="Genomic_DNA"/>
</dbReference>
<evidence type="ECO:0000313" key="3">
    <source>
        <dbReference type="EMBL" id="HEN15857.1"/>
    </source>
</evidence>
<comment type="caution">
    <text evidence="3">The sequence shown here is derived from an EMBL/GenBank/DDBJ whole genome shotgun (WGS) entry which is preliminary data.</text>
</comment>
<feature type="compositionally biased region" description="Pro residues" evidence="1">
    <location>
        <begin position="149"/>
        <end position="159"/>
    </location>
</feature>
<accession>A0A7C2PHK4</accession>
<sequence>MPRSLLVLGVLALLSTSAGCRCFPGFNAYGDWIDDIGDDECTLEGFYDPRWDISRAGRPDWCGPINRWLGDCRCCNQGQWDRANECWRYPPRYPYWYPGQSVLPPGMTFPQEAVSPSPATTPDPVVPEAAPPAESAPLPPSPFGDGQPPALPAAPPPAVESPASVPDVEPVFELPL</sequence>
<dbReference type="AlphaFoldDB" id="A0A7C2PHK4"/>
<protein>
    <submittedName>
        <fullName evidence="3">Uncharacterized protein</fullName>
    </submittedName>
</protein>
<proteinExistence type="predicted"/>
<evidence type="ECO:0000256" key="2">
    <source>
        <dbReference type="SAM" id="SignalP"/>
    </source>
</evidence>
<dbReference type="PROSITE" id="PS51257">
    <property type="entry name" value="PROKAR_LIPOPROTEIN"/>
    <property type="match status" value="1"/>
</dbReference>
<evidence type="ECO:0000256" key="1">
    <source>
        <dbReference type="SAM" id="MobiDB-lite"/>
    </source>
</evidence>